<feature type="domain" description="Autotransporter" evidence="2">
    <location>
        <begin position="508"/>
        <end position="768"/>
    </location>
</feature>
<reference evidence="3" key="1">
    <citation type="journal article" date="2022" name="Front. Microbiol.">
        <title>New perspectives on an old grouping: The genomic and phenotypic variability of Oxalobacter formigenes and the implications for calcium oxalate stone prevention.</title>
        <authorList>
            <person name="Chmiel J.A."/>
            <person name="Carr C."/>
            <person name="Stuivenberg G.A."/>
            <person name="Venema R."/>
            <person name="Chanyi R.M."/>
            <person name="Al K.F."/>
            <person name="Giguere D."/>
            <person name="Say H."/>
            <person name="Akouris P.P."/>
            <person name="Dominguez Romero S.A."/>
            <person name="Kwong A."/>
            <person name="Tai V."/>
            <person name="Koval S.F."/>
            <person name="Razvi H."/>
            <person name="Bjazevic J."/>
            <person name="Burton J.P."/>
        </authorList>
    </citation>
    <scope>NUCLEOTIDE SEQUENCE</scope>
    <source>
        <strain evidence="3">HOxNP-1</strain>
    </source>
</reference>
<dbReference type="Proteomes" id="UP001164794">
    <property type="component" value="Chromosome"/>
</dbReference>
<dbReference type="EMBL" id="CP098248">
    <property type="protein sequence ID" value="WAV97981.1"/>
    <property type="molecule type" value="Genomic_DNA"/>
</dbReference>
<dbReference type="PROSITE" id="PS51208">
    <property type="entry name" value="AUTOTRANSPORTER"/>
    <property type="match status" value="1"/>
</dbReference>
<name>A0ABY7JKM2_9BURK</name>
<accession>A0ABY7JKM2</accession>
<evidence type="ECO:0000256" key="1">
    <source>
        <dbReference type="SAM" id="SignalP"/>
    </source>
</evidence>
<evidence type="ECO:0000313" key="4">
    <source>
        <dbReference type="Proteomes" id="UP001164794"/>
    </source>
</evidence>
<feature type="signal peptide" evidence="1">
    <location>
        <begin position="1"/>
        <end position="22"/>
    </location>
</feature>
<dbReference type="InterPro" id="IPR003991">
    <property type="entry name" value="Pertactin_virulence_factor"/>
</dbReference>
<proteinExistence type="predicted"/>
<dbReference type="InterPro" id="IPR005546">
    <property type="entry name" value="Autotransporte_beta"/>
</dbReference>
<dbReference type="PANTHER" id="PTHR35037:SF7">
    <property type="entry name" value="AUTOTRANSPORTER"/>
    <property type="match status" value="1"/>
</dbReference>
<dbReference type="Pfam" id="PF03797">
    <property type="entry name" value="Autotransporter"/>
    <property type="match status" value="1"/>
</dbReference>
<sequence length="768" mass="80579">MKRKKTAIAAAIAMLVGGPVFSGEIADLGGRDPVFAAETALPANPGFTDWAGGVNWKMSGNEKLELRAAGRMYFSDDAAFEQYNGKETVNGNGNSVRIMSEGGGLGYYPVSLLGALKKNSTEVKGPEVTLTNFDTVFIAREVPGATVHVGGGASLSVGARQFISSGGQLYVAGAGSLALGSGDDKMDFVYVGGGTAALSVNNYVTSSISIPGKLEIHAKKAVFEGNGGDEQGKETIAVAGGQLVLDVDDVSVNGNIRVGISSSGVASRTDKSGSSVTIGSDDAFVRITGDVAVSSAGGSLAVNMSGEASSFTGTVTEVMAKDDQGQEIVNSMAGTRFTAGDGATIHLTGDSAIRSVTSNGAIINTGTNTLKIGELVNREKGTTISTESIESGQIEIGNNRSENEGKLTLVLNKKASEALSGDNRKAAEQIAEVIKLGETSTSGYQAQTEEDDLLGKRTVDIGADGTILSVSEAKNTVTDSLQKIGAMNFLTFRAQINDVSKRMGDLRSMPQADGMWARAIAGQSEYKSIHNTYQTLQIGADKRIGNIYVGGTASYTDGEGKLDNGSTDDKNWSFGLYGGWIADDGQYIDIIIKRHKLDTDFDLHTQSGTGVNGRYHTWGTSASVEYGWRLGIADTDYYIEPQAELMIGHLNGVSHTTNVGTNIKQEGIDTAVGRVGIAAGWISPEKTGSAYLKASVLHDWEGDAKTRVSNKKAMRSYTEDMGGTWGEFALGGTWNINKSLAAYGEVETTAGNPVRTTYQVSGGIRYSF</sequence>
<feature type="chain" id="PRO_5045111461" evidence="1">
    <location>
        <begin position="23"/>
        <end position="768"/>
    </location>
</feature>
<dbReference type="RefSeq" id="WP_269265581.1">
    <property type="nucleotide sequence ID" value="NZ_CP098248.1"/>
</dbReference>
<dbReference type="PANTHER" id="PTHR35037">
    <property type="entry name" value="C-TERMINAL REGION OF AIDA-LIKE PROTEIN"/>
    <property type="match status" value="1"/>
</dbReference>
<dbReference type="NCBIfam" id="TIGR01414">
    <property type="entry name" value="autotrans_barl"/>
    <property type="match status" value="1"/>
</dbReference>
<dbReference type="PRINTS" id="PR01484">
    <property type="entry name" value="PRTACTNFAMLY"/>
</dbReference>
<gene>
    <name evidence="3" type="ORF">NB645_04440</name>
</gene>
<keyword evidence="4" id="KW-1185">Reference proteome</keyword>
<dbReference type="SMART" id="SM00869">
    <property type="entry name" value="Autotransporter"/>
    <property type="match status" value="1"/>
</dbReference>
<protein>
    <submittedName>
        <fullName evidence="3">Autotransporter outer membrane beta-barrel domain-containing protein</fullName>
    </submittedName>
</protein>
<dbReference type="InterPro" id="IPR036709">
    <property type="entry name" value="Autotransporte_beta_dom_sf"/>
</dbReference>
<organism evidence="3 4">
    <name type="scientific">Oxalobacter aliiformigenes</name>
    <dbReference type="NCBI Taxonomy" id="2946593"/>
    <lineage>
        <taxon>Bacteria</taxon>
        <taxon>Pseudomonadati</taxon>
        <taxon>Pseudomonadota</taxon>
        <taxon>Betaproteobacteria</taxon>
        <taxon>Burkholderiales</taxon>
        <taxon>Oxalobacteraceae</taxon>
        <taxon>Oxalobacter</taxon>
    </lineage>
</organism>
<dbReference type="InterPro" id="IPR006315">
    <property type="entry name" value="OM_autotransptr_brl_dom"/>
</dbReference>
<dbReference type="Gene3D" id="2.40.128.130">
    <property type="entry name" value="Autotransporter beta-domain"/>
    <property type="match status" value="1"/>
</dbReference>
<evidence type="ECO:0000259" key="2">
    <source>
        <dbReference type="PROSITE" id="PS51208"/>
    </source>
</evidence>
<dbReference type="SUPFAM" id="SSF103515">
    <property type="entry name" value="Autotransporter"/>
    <property type="match status" value="1"/>
</dbReference>
<evidence type="ECO:0000313" key="3">
    <source>
        <dbReference type="EMBL" id="WAV97981.1"/>
    </source>
</evidence>
<keyword evidence="1" id="KW-0732">Signal</keyword>
<dbReference type="InterPro" id="IPR051551">
    <property type="entry name" value="Autotransporter_adhesion"/>
</dbReference>